<feature type="chain" id="PRO_5012111457" evidence="3">
    <location>
        <begin position="30"/>
        <end position="392"/>
    </location>
</feature>
<dbReference type="OrthoDB" id="1956031at2"/>
<dbReference type="Gene3D" id="2.10.270.10">
    <property type="entry name" value="Cholin Binding"/>
    <property type="match status" value="1"/>
</dbReference>
<feature type="signal peptide" evidence="3">
    <location>
        <begin position="1"/>
        <end position="29"/>
    </location>
</feature>
<feature type="domain" description="Right handed beta helix" evidence="4">
    <location>
        <begin position="180"/>
        <end position="278"/>
    </location>
</feature>
<dbReference type="Pfam" id="PF13229">
    <property type="entry name" value="Beta_helix"/>
    <property type="match status" value="1"/>
</dbReference>
<sequence>MIKLNIRKAVTFSLVTACLFSLTPMKTNAAWKKDTTGWWYTVNNSYSRGWKEIDGKWYYFYSNGYMAHDTIIGGYKLGSDGAWITNTLNNSNKSTESKITEVTVGNAQEFVNSIGSNKKIILKPGVYNLSDVKQINNSDSCVKYIPVNDGDELNIIGIHDLTIEGAEAGKVEIKVAPRFANIMNFSNAQNITIKNIVAGHTPAKYKCNAGVLKFTNSNNISIANSHLYGCGSIGLDLHNVSKLEASNCLIDHCSLRAIQIYDSSDIKFVENKIIDHEAYSNIVMIDGGKGITFEKCEFANNNNFMWSFIETSNKSDILFDSCVIKNNSKSSNSEFNDENICLFKTTDYFGKCDSKIIVRNSEITKNTCDSLVDNKESVKFDDCTINNNTFSK</sequence>
<accession>A0A2A7MFJ3</accession>
<dbReference type="InterPro" id="IPR012334">
    <property type="entry name" value="Pectin_lyas_fold"/>
</dbReference>
<dbReference type="PROSITE" id="PS51170">
    <property type="entry name" value="CW"/>
    <property type="match status" value="1"/>
</dbReference>
<dbReference type="Gene3D" id="2.160.20.10">
    <property type="entry name" value="Single-stranded right-handed beta-helix, Pectin lyase-like"/>
    <property type="match status" value="1"/>
</dbReference>
<keyword evidence="3" id="KW-0732">Signal</keyword>
<keyword evidence="1" id="KW-0677">Repeat</keyword>
<evidence type="ECO:0000256" key="2">
    <source>
        <dbReference type="PROSITE-ProRule" id="PRU00591"/>
    </source>
</evidence>
<evidence type="ECO:0000313" key="6">
    <source>
        <dbReference type="Proteomes" id="UP000220840"/>
    </source>
</evidence>
<proteinExistence type="predicted"/>
<gene>
    <name evidence="5" type="ORF">CQ394_01550</name>
</gene>
<name>A0A2A7MFJ3_9CLOT</name>
<protein>
    <submittedName>
        <fullName evidence="5">Cell wall-binding protein</fullName>
    </submittedName>
</protein>
<evidence type="ECO:0000256" key="3">
    <source>
        <dbReference type="SAM" id="SignalP"/>
    </source>
</evidence>
<reference evidence="5 6" key="1">
    <citation type="submission" date="2017-10" db="EMBL/GenBank/DDBJ databases">
        <title>Effective Description of Clostridium neonatale sp. nov. linked to necrotizing enterocolitis in neonates and a clarification of species assignable to the genus Clostridium (Prazmowski 1880) emend. Lawson and Rainey 2016.</title>
        <authorList>
            <person name="Bernard K."/>
            <person name="Burdz T."/>
            <person name="Wiebe D."/>
            <person name="Balcewich B."/>
            <person name="Alfa M."/>
            <person name="Bernier A.-M."/>
        </authorList>
    </citation>
    <scope>NUCLEOTIDE SEQUENCE [LARGE SCALE GENOMIC DNA]</scope>
    <source>
        <strain evidence="5 6">LCDC99A005</strain>
    </source>
</reference>
<dbReference type="SUPFAM" id="SSF69360">
    <property type="entry name" value="Cell wall binding repeat"/>
    <property type="match status" value="1"/>
</dbReference>
<dbReference type="SUPFAM" id="SSF51126">
    <property type="entry name" value="Pectin lyase-like"/>
    <property type="match status" value="1"/>
</dbReference>
<dbReference type="STRING" id="137838.GCA_001458595_01756"/>
<organism evidence="5 6">
    <name type="scientific">Clostridium neonatale</name>
    <dbReference type="NCBI Taxonomy" id="137838"/>
    <lineage>
        <taxon>Bacteria</taxon>
        <taxon>Bacillati</taxon>
        <taxon>Bacillota</taxon>
        <taxon>Clostridia</taxon>
        <taxon>Eubacteriales</taxon>
        <taxon>Clostridiaceae</taxon>
        <taxon>Clostridium</taxon>
    </lineage>
</organism>
<dbReference type="InterPro" id="IPR011050">
    <property type="entry name" value="Pectin_lyase_fold/virulence"/>
</dbReference>
<dbReference type="AlphaFoldDB" id="A0A2A7MFJ3"/>
<keyword evidence="6" id="KW-1185">Reference proteome</keyword>
<evidence type="ECO:0000256" key="1">
    <source>
        <dbReference type="ARBA" id="ARBA00022737"/>
    </source>
</evidence>
<feature type="repeat" description="Cell wall-binding" evidence="2">
    <location>
        <begin position="47"/>
        <end position="66"/>
    </location>
</feature>
<dbReference type="InterPro" id="IPR039448">
    <property type="entry name" value="Beta_helix"/>
</dbReference>
<dbReference type="Proteomes" id="UP000220840">
    <property type="component" value="Unassembled WGS sequence"/>
</dbReference>
<evidence type="ECO:0000259" key="4">
    <source>
        <dbReference type="Pfam" id="PF13229"/>
    </source>
</evidence>
<evidence type="ECO:0000313" key="5">
    <source>
        <dbReference type="EMBL" id="PEG30436.1"/>
    </source>
</evidence>
<dbReference type="Pfam" id="PF19127">
    <property type="entry name" value="Choline_bind_3"/>
    <property type="match status" value="1"/>
</dbReference>
<comment type="caution">
    <text evidence="5">The sequence shown here is derived from an EMBL/GenBank/DDBJ whole genome shotgun (WGS) entry which is preliminary data.</text>
</comment>
<dbReference type="EMBL" id="PDCJ01000001">
    <property type="protein sequence ID" value="PEG30436.1"/>
    <property type="molecule type" value="Genomic_DNA"/>
</dbReference>
<dbReference type="RefSeq" id="WP_058294608.1">
    <property type="nucleotide sequence ID" value="NZ_CAMRXG010000027.1"/>
</dbReference>
<dbReference type="InterPro" id="IPR018337">
    <property type="entry name" value="Cell_wall/Cho-bd_repeat"/>
</dbReference>